<dbReference type="PANTHER" id="PTHR31668">
    <property type="entry name" value="GLUCOSE TRANSPORT TRANSCRIPTION REGULATOR RGT1-RELATED-RELATED"/>
    <property type="match status" value="1"/>
</dbReference>
<evidence type="ECO:0000256" key="3">
    <source>
        <dbReference type="ARBA" id="ARBA00023125"/>
    </source>
</evidence>
<evidence type="ECO:0000256" key="5">
    <source>
        <dbReference type="ARBA" id="ARBA00023242"/>
    </source>
</evidence>
<dbReference type="GO" id="GO:0000981">
    <property type="term" value="F:DNA-binding transcription factor activity, RNA polymerase II-specific"/>
    <property type="evidence" value="ECO:0007669"/>
    <property type="project" value="InterPro"/>
</dbReference>
<feature type="region of interest" description="Disordered" evidence="6">
    <location>
        <begin position="631"/>
        <end position="653"/>
    </location>
</feature>
<dbReference type="CDD" id="cd12148">
    <property type="entry name" value="fungal_TF_MHR"/>
    <property type="match status" value="1"/>
</dbReference>
<feature type="compositionally biased region" description="Low complexity" evidence="6">
    <location>
        <begin position="1"/>
        <end position="12"/>
    </location>
</feature>
<comment type="caution">
    <text evidence="8">The sequence shown here is derived from an EMBL/GenBank/DDBJ whole genome shotgun (WGS) entry which is preliminary data.</text>
</comment>
<dbReference type="GO" id="GO:0005634">
    <property type="term" value="C:nucleus"/>
    <property type="evidence" value="ECO:0007669"/>
    <property type="project" value="TreeGrafter"/>
</dbReference>
<dbReference type="SMART" id="SM00906">
    <property type="entry name" value="Fungal_trans"/>
    <property type="match status" value="1"/>
</dbReference>
<dbReference type="Pfam" id="PF00172">
    <property type="entry name" value="Zn_clus"/>
    <property type="match status" value="1"/>
</dbReference>
<dbReference type="GO" id="GO:0008270">
    <property type="term" value="F:zinc ion binding"/>
    <property type="evidence" value="ECO:0007669"/>
    <property type="project" value="InterPro"/>
</dbReference>
<feature type="domain" description="Zn(2)-C6 fungal-type" evidence="7">
    <location>
        <begin position="27"/>
        <end position="59"/>
    </location>
</feature>
<dbReference type="InterPro" id="IPR007219">
    <property type="entry name" value="XnlR_reg_dom"/>
</dbReference>
<dbReference type="PANTHER" id="PTHR31668:SF10">
    <property type="entry name" value="ZN(II)2CYS6 TRANSCRIPTION FACTOR (EUROFUNG)"/>
    <property type="match status" value="1"/>
</dbReference>
<keyword evidence="5" id="KW-0539">Nucleus</keyword>
<dbReference type="GO" id="GO:0003677">
    <property type="term" value="F:DNA binding"/>
    <property type="evidence" value="ECO:0007669"/>
    <property type="project" value="UniProtKB-KW"/>
</dbReference>
<evidence type="ECO:0000259" key="7">
    <source>
        <dbReference type="PROSITE" id="PS50048"/>
    </source>
</evidence>
<accession>A0AAN6F226</accession>
<feature type="region of interest" description="Disordered" evidence="6">
    <location>
        <begin position="116"/>
        <end position="152"/>
    </location>
</feature>
<evidence type="ECO:0000256" key="4">
    <source>
        <dbReference type="ARBA" id="ARBA00023163"/>
    </source>
</evidence>
<dbReference type="GO" id="GO:0001080">
    <property type="term" value="P:nitrogen catabolite activation of transcription from RNA polymerase II promoter"/>
    <property type="evidence" value="ECO:0007669"/>
    <property type="project" value="TreeGrafter"/>
</dbReference>
<feature type="compositionally biased region" description="Pro residues" evidence="6">
    <location>
        <begin position="91"/>
        <end position="102"/>
    </location>
</feature>
<evidence type="ECO:0000313" key="8">
    <source>
        <dbReference type="EMBL" id="KAJ8994062.1"/>
    </source>
</evidence>
<evidence type="ECO:0000313" key="9">
    <source>
        <dbReference type="Proteomes" id="UP001161757"/>
    </source>
</evidence>
<dbReference type="InterPro" id="IPR036864">
    <property type="entry name" value="Zn2-C6_fun-type_DNA-bd_sf"/>
</dbReference>
<sequence length="745" mass="83247">MSESRMSSEAAATPHGSRPYRSHRYPACDLCRRRKTRCIRDVDDQPCQFCKQHSLECTRGRRSQGARNVADSPRRQRLARPAGQRYSRSSPAPPQRVNPEPPALEDITVLNGTHTHQEETMSSSPAHDDRASSENEESTYQRPAQTHSGHIIGPVAARDVQVLEQYMSPAATLPVSHARPNPYSVYSSDSRNPIVYLKVARQRVRASRGNGSAGFKQYEAIEKVLEPLGGDIVELYFQAFHPPFPILDEKTVLESYRKKALPHVLVCEIYAVSMISWQASQRLAKARPDRPDVRYIWNQTVEALNEEFLAPGFSTVLSCILDLTGRPTTSMTYNAINIGRAVALSQSLGLNRDPRGWSLDQRQKALRIRTWWGVLIHDWWASLAHGTPPHIHSQQFDVEVPDLNSLLIGSAMTGDDAGRTSSPRIMGAQSFRALCQLTEILGDILPLIYDTRRGKPDVQLRSLKRIEAALDDWEENLPQSLNPRAPDFQRDQPGALSLQLSFLAVKLCICRVSLLESVKTDDYNNPETWQYLHLQCRRAAKAVIDFTLSLRGRDLHAFWMPYTAYHFASAAILILRCGLEAANDETARDCISSARALVEHLRKAKDEAKWDLADICLSQCEPVVHQLSDDTYLREQRRRNRGSGAAMPRPIAAPPDRAASYMHMHQIERQTSADTSSAAAAAATRPLTDTSMLTADTTLHLGNSNAAVQEAEAARTEGPWDPFAHLSIPDLWEASGLNDYSGLMT</sequence>
<dbReference type="InterPro" id="IPR001138">
    <property type="entry name" value="Zn2Cys6_DnaBD"/>
</dbReference>
<protein>
    <recommendedName>
        <fullName evidence="7">Zn(2)-C6 fungal-type domain-containing protein</fullName>
    </recommendedName>
</protein>
<dbReference type="AlphaFoldDB" id="A0AAN6F226"/>
<keyword evidence="2" id="KW-0805">Transcription regulation</keyword>
<dbReference type="SUPFAM" id="SSF57701">
    <property type="entry name" value="Zn2/Cys6 DNA-binding domain"/>
    <property type="match status" value="1"/>
</dbReference>
<keyword evidence="1" id="KW-0479">Metal-binding</keyword>
<evidence type="ECO:0000256" key="2">
    <source>
        <dbReference type="ARBA" id="ARBA00023015"/>
    </source>
</evidence>
<gene>
    <name evidence="8" type="ORF">HRR80_002558</name>
</gene>
<keyword evidence="4" id="KW-0804">Transcription</keyword>
<dbReference type="EMBL" id="JAJGCB010000003">
    <property type="protein sequence ID" value="KAJ8994062.1"/>
    <property type="molecule type" value="Genomic_DNA"/>
</dbReference>
<feature type="region of interest" description="Disordered" evidence="6">
    <location>
        <begin position="58"/>
        <end position="103"/>
    </location>
</feature>
<dbReference type="PROSITE" id="PS50048">
    <property type="entry name" value="ZN2_CY6_FUNGAL_2"/>
    <property type="match status" value="1"/>
</dbReference>
<feature type="compositionally biased region" description="Polar residues" evidence="6">
    <location>
        <begin position="116"/>
        <end position="125"/>
    </location>
</feature>
<feature type="region of interest" description="Disordered" evidence="6">
    <location>
        <begin position="1"/>
        <end position="25"/>
    </location>
</feature>
<dbReference type="Pfam" id="PF04082">
    <property type="entry name" value="Fungal_trans"/>
    <property type="match status" value="1"/>
</dbReference>
<dbReference type="GO" id="GO:0006351">
    <property type="term" value="P:DNA-templated transcription"/>
    <property type="evidence" value="ECO:0007669"/>
    <property type="project" value="InterPro"/>
</dbReference>
<reference evidence="8" key="1">
    <citation type="submission" date="2023-01" db="EMBL/GenBank/DDBJ databases">
        <title>Exophiala dermititidis isolated from Cystic Fibrosis Patient.</title>
        <authorList>
            <person name="Kurbessoian T."/>
            <person name="Crocker A."/>
            <person name="Murante D."/>
            <person name="Hogan D.A."/>
            <person name="Stajich J.E."/>
        </authorList>
    </citation>
    <scope>NUCLEOTIDE SEQUENCE</scope>
    <source>
        <strain evidence="8">Ex8</strain>
    </source>
</reference>
<dbReference type="PROSITE" id="PS00463">
    <property type="entry name" value="ZN2_CY6_FUNGAL_1"/>
    <property type="match status" value="1"/>
</dbReference>
<evidence type="ECO:0000256" key="1">
    <source>
        <dbReference type="ARBA" id="ARBA00022723"/>
    </source>
</evidence>
<dbReference type="Gene3D" id="4.10.240.10">
    <property type="entry name" value="Zn(2)-C6 fungal-type DNA-binding domain"/>
    <property type="match status" value="1"/>
</dbReference>
<feature type="compositionally biased region" description="Polar residues" evidence="6">
    <location>
        <begin position="138"/>
        <end position="148"/>
    </location>
</feature>
<keyword evidence="3" id="KW-0238">DNA-binding</keyword>
<dbReference type="CDD" id="cd00067">
    <property type="entry name" value="GAL4"/>
    <property type="match status" value="1"/>
</dbReference>
<evidence type="ECO:0000256" key="6">
    <source>
        <dbReference type="SAM" id="MobiDB-lite"/>
    </source>
</evidence>
<proteinExistence type="predicted"/>
<organism evidence="8 9">
    <name type="scientific">Exophiala dermatitidis</name>
    <name type="common">Black yeast-like fungus</name>
    <name type="synonym">Wangiella dermatitidis</name>
    <dbReference type="NCBI Taxonomy" id="5970"/>
    <lineage>
        <taxon>Eukaryota</taxon>
        <taxon>Fungi</taxon>
        <taxon>Dikarya</taxon>
        <taxon>Ascomycota</taxon>
        <taxon>Pezizomycotina</taxon>
        <taxon>Eurotiomycetes</taxon>
        <taxon>Chaetothyriomycetidae</taxon>
        <taxon>Chaetothyriales</taxon>
        <taxon>Herpotrichiellaceae</taxon>
        <taxon>Exophiala</taxon>
    </lineage>
</organism>
<dbReference type="InterPro" id="IPR050797">
    <property type="entry name" value="Carb_Metab_Trans_Reg"/>
</dbReference>
<name>A0AAN6F226_EXODE</name>
<dbReference type="Proteomes" id="UP001161757">
    <property type="component" value="Unassembled WGS sequence"/>
</dbReference>